<dbReference type="EMBL" id="JBHSSC010000004">
    <property type="protein sequence ID" value="MFC6179847.1"/>
    <property type="molecule type" value="Genomic_DNA"/>
</dbReference>
<gene>
    <name evidence="3" type="ORF">ACFP5Y_01065</name>
    <name evidence="4" type="ORF">ACFP5Y_01400</name>
</gene>
<organism evidence="4 5">
    <name type="scientific">Lactiplantibacillus daowaiensis</name>
    <dbReference type="NCBI Taxonomy" id="2559918"/>
    <lineage>
        <taxon>Bacteria</taxon>
        <taxon>Bacillati</taxon>
        <taxon>Bacillota</taxon>
        <taxon>Bacilli</taxon>
        <taxon>Lactobacillales</taxon>
        <taxon>Lactobacillaceae</taxon>
        <taxon>Lactiplantibacillus</taxon>
    </lineage>
</organism>
<dbReference type="RefSeq" id="WP_137629163.1">
    <property type="nucleotide sequence ID" value="NZ_BJDJ01000018.1"/>
</dbReference>
<reference evidence="5" key="2">
    <citation type="journal article" date="2019" name="Int. J. Syst. Evol. Microbiol.">
        <title>The Global Catalogue of Microorganisms (GCM) 10K type strain sequencing project: providing services to taxonomists for standard genome sequencing and annotation.</title>
        <authorList>
            <consortium name="The Broad Institute Genomics Platform"/>
            <consortium name="The Broad Institute Genome Sequencing Center for Infectious Disease"/>
            <person name="Wu L."/>
            <person name="Ma J."/>
        </authorList>
    </citation>
    <scope>NUCLEOTIDE SEQUENCE [LARGE SCALE GENOMIC DNA]</scope>
    <source>
        <strain evidence="5">CCM 8933</strain>
    </source>
</reference>
<dbReference type="Pfam" id="PF00188">
    <property type="entry name" value="CAP"/>
    <property type="match status" value="1"/>
</dbReference>
<evidence type="ECO:0000313" key="5">
    <source>
        <dbReference type="Proteomes" id="UP001596282"/>
    </source>
</evidence>
<accession>A0ABW1RX09</accession>
<feature type="chain" id="PRO_5045033269" evidence="1">
    <location>
        <begin position="21"/>
        <end position="346"/>
    </location>
</feature>
<proteinExistence type="predicted"/>
<evidence type="ECO:0000313" key="3">
    <source>
        <dbReference type="EMBL" id="MFC6179847.1"/>
    </source>
</evidence>
<reference evidence="4" key="3">
    <citation type="submission" date="2024-09" db="EMBL/GenBank/DDBJ databases">
        <authorList>
            <person name="Sun Q."/>
            <person name="Mori K."/>
        </authorList>
    </citation>
    <scope>NUCLEOTIDE SEQUENCE</scope>
    <source>
        <strain evidence="4">CCM 8933</strain>
    </source>
</reference>
<dbReference type="Gene3D" id="3.40.33.10">
    <property type="entry name" value="CAP"/>
    <property type="match status" value="1"/>
</dbReference>
<evidence type="ECO:0000259" key="2">
    <source>
        <dbReference type="Pfam" id="PF00188"/>
    </source>
</evidence>
<reference evidence="4" key="1">
    <citation type="journal article" date="2014" name="Int. J. Syst. Evol. Microbiol.">
        <title>Complete genome of a new Firmicutes species belonging to the dominant human colonic microbiota ('Ruminococcus bicirculans') reveals two chromosomes and a selective capacity to utilize plant glucans.</title>
        <authorList>
            <consortium name="NISC Comparative Sequencing Program"/>
            <person name="Wegmann U."/>
            <person name="Louis P."/>
            <person name="Goesmann A."/>
            <person name="Henrissat B."/>
            <person name="Duncan S.H."/>
            <person name="Flint H.J."/>
        </authorList>
    </citation>
    <scope>NUCLEOTIDE SEQUENCE</scope>
    <source>
        <strain evidence="4">CCM 8933</strain>
    </source>
</reference>
<feature type="domain" description="SCP" evidence="2">
    <location>
        <begin position="102"/>
        <end position="216"/>
    </location>
</feature>
<dbReference type="InterPro" id="IPR035940">
    <property type="entry name" value="CAP_sf"/>
</dbReference>
<protein>
    <submittedName>
        <fullName evidence="4">CAP domain-containing protein</fullName>
    </submittedName>
</protein>
<dbReference type="SUPFAM" id="SSF55797">
    <property type="entry name" value="PR-1-like"/>
    <property type="match status" value="1"/>
</dbReference>
<dbReference type="EMBL" id="JBHSSC010000004">
    <property type="protein sequence ID" value="MFC6179911.1"/>
    <property type="molecule type" value="Genomic_DNA"/>
</dbReference>
<comment type="caution">
    <text evidence="4">The sequence shown here is derived from an EMBL/GenBank/DDBJ whole genome shotgun (WGS) entry which is preliminary data.</text>
</comment>
<dbReference type="Proteomes" id="UP001596282">
    <property type="component" value="Unassembled WGS sequence"/>
</dbReference>
<feature type="signal peptide" evidence="1">
    <location>
        <begin position="1"/>
        <end position="20"/>
    </location>
</feature>
<name>A0ABW1RX09_9LACO</name>
<evidence type="ECO:0000256" key="1">
    <source>
        <dbReference type="SAM" id="SignalP"/>
    </source>
</evidence>
<keyword evidence="5" id="KW-1185">Reference proteome</keyword>
<dbReference type="InterPro" id="IPR014044">
    <property type="entry name" value="CAP_dom"/>
</dbReference>
<evidence type="ECO:0000313" key="4">
    <source>
        <dbReference type="EMBL" id="MFC6179911.1"/>
    </source>
</evidence>
<sequence length="346" mass="37622">MKLVKLVSTVMVATTLGATATVITPKIDITAQAKTKKKTKKAKSERKYYTASQWAQVTSYRKKAKKIGNSTKGMYAQKPILKKKFRAGKLSAGYTAQTVNWINFYRSMFGLKAVTANSSWNTSAQIGAATLAAADKGLSHGLDGIKRPSFVSKANWKLGADATNESNLAEGVTSPYDVISGYVSDNNNATGSNAGHRLWILGEIDKVGVGQAGAYNDLRVFDTDNYQKGTPIKKLAFPHAGLMPYNVAGDGAPWTISFDDEYTGDGSLRPKASVYDNTAKKKVKVSNVDISSDSYGYYGTTVTFLPKRSQIKVNHSYTIKVSNIEDQADVSYKTRLFDLKVGGSFY</sequence>
<keyword evidence="1" id="KW-0732">Signal</keyword>